<reference evidence="2" key="2">
    <citation type="submission" date="2020-06" db="EMBL/GenBank/DDBJ databases">
        <authorList>
            <person name="Ji K."/>
            <person name="Li J."/>
        </authorList>
    </citation>
    <scope>NUCLEOTIDE SEQUENCE</scope>
    <source>
        <strain evidence="2">JKM2019</strain>
        <tissue evidence="2">Whole body</tissue>
    </source>
</reference>
<reference evidence="3" key="1">
    <citation type="submission" date="2013-05" db="EMBL/GenBank/DDBJ databases">
        <authorList>
            <person name="Yim A.K.Y."/>
            <person name="Chan T.F."/>
            <person name="Ji K.M."/>
            <person name="Liu X.Y."/>
            <person name="Zhou J.W."/>
            <person name="Li R.Q."/>
            <person name="Yang K.Y."/>
            <person name="Li J."/>
            <person name="Li M."/>
            <person name="Law P.T.W."/>
            <person name="Wu Y.L."/>
            <person name="Cai Z.L."/>
            <person name="Qin H."/>
            <person name="Bao Y."/>
            <person name="Leung R.K.K."/>
            <person name="Ng P.K.S."/>
            <person name="Zou J."/>
            <person name="Zhong X.J."/>
            <person name="Ran P.X."/>
            <person name="Zhong N.S."/>
            <person name="Liu Z.G."/>
            <person name="Tsui S.K.W."/>
        </authorList>
    </citation>
    <scope>NUCLEOTIDE SEQUENCE</scope>
    <source>
        <strain evidence="3">Derf</strain>
        <tissue evidence="3">Whole organism</tissue>
    </source>
</reference>
<gene>
    <name evidence="3" type="ORF">DERF_011742</name>
    <name evidence="2" type="ORF">HUG17_9982</name>
</gene>
<evidence type="ECO:0000313" key="2">
    <source>
        <dbReference type="EMBL" id="KAH7643291.1"/>
    </source>
</evidence>
<dbReference type="OrthoDB" id="6505866at2759"/>
<evidence type="ECO:0000313" key="3">
    <source>
        <dbReference type="EMBL" id="KAH9507038.1"/>
    </source>
</evidence>
<feature type="signal peptide" evidence="1">
    <location>
        <begin position="1"/>
        <end position="20"/>
    </location>
</feature>
<keyword evidence="1" id="KW-0732">Signal</keyword>
<name>A0A922L0T3_DERFA</name>
<accession>A0A922L0T3</accession>
<reference evidence="3" key="4">
    <citation type="journal article" date="2022" name="Res Sq">
        <title>Comparative Genomics Reveals Insights into the Divergent Evolution of Astigmatic Mites and Household Pest Adaptations.</title>
        <authorList>
            <person name="Xiong Q."/>
            <person name="Wan A.T.-Y."/>
            <person name="Liu X.-Y."/>
            <person name="Fung C.S.-H."/>
            <person name="Xiao X."/>
            <person name="Malainual N."/>
            <person name="Hou J."/>
            <person name="Wang L."/>
            <person name="Wang M."/>
            <person name="Yang K."/>
            <person name="Cui Y."/>
            <person name="Leung E."/>
            <person name="Nong W."/>
            <person name="Shin S.-K."/>
            <person name="Au S."/>
            <person name="Jeong K.Y."/>
            <person name="Chew F.T."/>
            <person name="Hui J."/>
            <person name="Leung T.F."/>
            <person name="Tungtrongchitr A."/>
            <person name="Zhong N."/>
            <person name="Liu Z."/>
            <person name="Tsui S."/>
        </authorList>
    </citation>
    <scope>NUCLEOTIDE SEQUENCE</scope>
    <source>
        <strain evidence="3">Derf</strain>
        <tissue evidence="3">Whole organism</tissue>
    </source>
</reference>
<organism evidence="3 4">
    <name type="scientific">Dermatophagoides farinae</name>
    <name type="common">American house dust mite</name>
    <dbReference type="NCBI Taxonomy" id="6954"/>
    <lineage>
        <taxon>Eukaryota</taxon>
        <taxon>Metazoa</taxon>
        <taxon>Ecdysozoa</taxon>
        <taxon>Arthropoda</taxon>
        <taxon>Chelicerata</taxon>
        <taxon>Arachnida</taxon>
        <taxon>Acari</taxon>
        <taxon>Acariformes</taxon>
        <taxon>Sarcoptiformes</taxon>
        <taxon>Astigmata</taxon>
        <taxon>Psoroptidia</taxon>
        <taxon>Analgoidea</taxon>
        <taxon>Pyroglyphidae</taxon>
        <taxon>Dermatophagoidinae</taxon>
        <taxon>Dermatophagoides</taxon>
    </lineage>
</organism>
<dbReference type="AlphaFoldDB" id="A0A922L0T3"/>
<sequence>MKNFPPILLLLTLSSSLLIGNHFMANGQLIIDENDPSGQRIIHLLMDTINDYQHKHSDNNHDYKLKRLVYTFGESPKYSVELIVIDDQTKQTLMCTVELFEHESSDHKTMSYTTGAVKCHHE</sequence>
<evidence type="ECO:0000256" key="1">
    <source>
        <dbReference type="SAM" id="SignalP"/>
    </source>
</evidence>
<proteinExistence type="predicted"/>
<protein>
    <submittedName>
        <fullName evidence="3">Uncharacterized protein</fullName>
    </submittedName>
</protein>
<dbReference type="Proteomes" id="UP000828236">
    <property type="component" value="Unassembled WGS sequence"/>
</dbReference>
<comment type="caution">
    <text evidence="3">The sequence shown here is derived from an EMBL/GenBank/DDBJ whole genome shotgun (WGS) entry which is preliminary data.</text>
</comment>
<feature type="chain" id="PRO_5038277003" evidence="1">
    <location>
        <begin position="21"/>
        <end position="122"/>
    </location>
</feature>
<keyword evidence="4" id="KW-1185">Reference proteome</keyword>
<reference evidence="2" key="3">
    <citation type="journal article" date="2021" name="World Allergy Organ. J.">
        <title>Chromosome-level assembly of Dermatophagoides farinae genome and transcriptome reveals two novel allergens Der f 37 and Der f 39.</title>
        <authorList>
            <person name="Chen J."/>
            <person name="Cai Z."/>
            <person name="Fan D."/>
            <person name="Hu J."/>
            <person name="Hou Y."/>
            <person name="He Y."/>
            <person name="Zhang Z."/>
            <person name="Zhao Z."/>
            <person name="Gao P."/>
            <person name="Hu W."/>
            <person name="Sun J."/>
            <person name="Li J."/>
            <person name="Ji K."/>
        </authorList>
    </citation>
    <scope>NUCLEOTIDE SEQUENCE</scope>
    <source>
        <strain evidence="2">JKM2019</strain>
    </source>
</reference>
<evidence type="ECO:0000313" key="4">
    <source>
        <dbReference type="Proteomes" id="UP000790347"/>
    </source>
</evidence>
<dbReference type="Proteomes" id="UP000790347">
    <property type="component" value="Unassembled WGS sequence"/>
</dbReference>
<dbReference type="EMBL" id="SDOV01000003">
    <property type="protein sequence ID" value="KAH7643291.1"/>
    <property type="molecule type" value="Genomic_DNA"/>
</dbReference>
<dbReference type="EMBL" id="ASGP02000005">
    <property type="protein sequence ID" value="KAH9507038.1"/>
    <property type="molecule type" value="Genomic_DNA"/>
</dbReference>